<sequence length="337" mass="36597">MTAAVEMQSDAAALEAAALWCVQLSEGELTEREWAAFDAWLAQPGNADLLQEAAAIWQASGAIADWPGVIALRTRALVDFRKRDRRRWMGGPSWSMARMAAAAAVLIVTMVSIAWYALEPRGYRTGIGERQVAMLADGSHLSIDADTAVTVRMNDRARAVELADGRAKFDVARDPLRPFTVAAGDKLIVAVGTSFSVERINGEVRVILYKGQVEIRDRADTARQDDGARRVLLTPGSEFVAAVGSGRPAQISRPDLSQSLSWEQGLLNFDQEPLASAVARVNRYSARHVVLADPALGAIPIDGVFRAGDPDAFVDGIVAVHPMRRRVDGDEIVLERR</sequence>
<dbReference type="InterPro" id="IPR012373">
    <property type="entry name" value="Ferrdict_sens_TM"/>
</dbReference>
<keyword evidence="1" id="KW-0472">Membrane</keyword>
<evidence type="ECO:0000313" key="4">
    <source>
        <dbReference type="Proteomes" id="UP000248614"/>
    </source>
</evidence>
<evidence type="ECO:0000313" key="3">
    <source>
        <dbReference type="EMBL" id="PZO74435.1"/>
    </source>
</evidence>
<feature type="domain" description="FecR protein" evidence="2">
    <location>
        <begin position="123"/>
        <end position="214"/>
    </location>
</feature>
<keyword evidence="1" id="KW-0812">Transmembrane</keyword>
<accession>A0A2W5ATT6</accession>
<evidence type="ECO:0000256" key="1">
    <source>
        <dbReference type="SAM" id="Phobius"/>
    </source>
</evidence>
<dbReference type="Pfam" id="PF04773">
    <property type="entry name" value="FecR"/>
    <property type="match status" value="1"/>
</dbReference>
<dbReference type="PANTHER" id="PTHR30273">
    <property type="entry name" value="PERIPLASMIC SIGNAL SENSOR AND SIGMA FACTOR ACTIVATOR FECR-RELATED"/>
    <property type="match status" value="1"/>
</dbReference>
<organism evidence="3 4">
    <name type="scientific">Sphingomonas hengshuiensis</name>
    <dbReference type="NCBI Taxonomy" id="1609977"/>
    <lineage>
        <taxon>Bacteria</taxon>
        <taxon>Pseudomonadati</taxon>
        <taxon>Pseudomonadota</taxon>
        <taxon>Alphaproteobacteria</taxon>
        <taxon>Sphingomonadales</taxon>
        <taxon>Sphingomonadaceae</taxon>
        <taxon>Sphingomonas</taxon>
    </lineage>
</organism>
<feature type="transmembrane region" description="Helical" evidence="1">
    <location>
        <begin position="96"/>
        <end position="118"/>
    </location>
</feature>
<dbReference type="Gene3D" id="3.55.50.30">
    <property type="match status" value="1"/>
</dbReference>
<comment type="caution">
    <text evidence="3">The sequence shown here is derived from an EMBL/GenBank/DDBJ whole genome shotgun (WGS) entry which is preliminary data.</text>
</comment>
<dbReference type="Gene3D" id="2.60.120.1440">
    <property type="match status" value="1"/>
</dbReference>
<dbReference type="PANTHER" id="PTHR30273:SF2">
    <property type="entry name" value="PROTEIN FECR"/>
    <property type="match status" value="1"/>
</dbReference>
<dbReference type="InterPro" id="IPR006860">
    <property type="entry name" value="FecR"/>
</dbReference>
<dbReference type="AlphaFoldDB" id="A0A2W5ATT6"/>
<dbReference type="PIRSF" id="PIRSF018266">
    <property type="entry name" value="FecR"/>
    <property type="match status" value="1"/>
</dbReference>
<reference evidence="3 4" key="1">
    <citation type="submission" date="2017-08" db="EMBL/GenBank/DDBJ databases">
        <title>Infants hospitalized years apart are colonized by the same room-sourced microbial strains.</title>
        <authorList>
            <person name="Brooks B."/>
            <person name="Olm M.R."/>
            <person name="Firek B.A."/>
            <person name="Baker R."/>
            <person name="Thomas B.C."/>
            <person name="Morowitz M.J."/>
            <person name="Banfield J.F."/>
        </authorList>
    </citation>
    <scope>NUCLEOTIDE SEQUENCE [LARGE SCALE GENOMIC DNA]</scope>
    <source>
        <strain evidence="3">S2_018_000_R3_110</strain>
    </source>
</reference>
<protein>
    <submittedName>
        <fullName evidence="3">Iron dicitrate transport regulator FecR</fullName>
    </submittedName>
</protein>
<evidence type="ECO:0000259" key="2">
    <source>
        <dbReference type="Pfam" id="PF04773"/>
    </source>
</evidence>
<dbReference type="Proteomes" id="UP000248614">
    <property type="component" value="Unassembled WGS sequence"/>
</dbReference>
<keyword evidence="1" id="KW-1133">Transmembrane helix</keyword>
<dbReference type="EMBL" id="QFNF01000042">
    <property type="protein sequence ID" value="PZO74435.1"/>
    <property type="molecule type" value="Genomic_DNA"/>
</dbReference>
<name>A0A2W5ATT6_9SPHN</name>
<dbReference type="GO" id="GO:0016989">
    <property type="term" value="F:sigma factor antagonist activity"/>
    <property type="evidence" value="ECO:0007669"/>
    <property type="project" value="TreeGrafter"/>
</dbReference>
<gene>
    <name evidence="3" type="ORF">DI632_13500</name>
</gene>
<proteinExistence type="predicted"/>